<protein>
    <submittedName>
        <fullName evidence="1">Uncharacterized protein</fullName>
    </submittedName>
</protein>
<dbReference type="PATRIC" id="fig|1502.177.peg.3518"/>
<gene>
    <name evidence="1" type="ORF">JFP838_pA0309</name>
</gene>
<evidence type="ECO:0000313" key="1">
    <source>
        <dbReference type="EMBL" id="AMN31225.1"/>
    </source>
</evidence>
<accession>A0A140GRR6</accession>
<proteinExistence type="predicted"/>
<sequence>MSNKNNFSVPVIIIRRNKFKEFIEVSNKNVITEEFLKECRKSSKVIKRKNTNHL</sequence>
<organism evidence="1 2">
    <name type="scientific">Clostridium perfringens</name>
    <dbReference type="NCBI Taxonomy" id="1502"/>
    <lineage>
        <taxon>Bacteria</taxon>
        <taxon>Bacillati</taxon>
        <taxon>Bacillota</taxon>
        <taxon>Clostridia</taxon>
        <taxon>Eubacteriales</taxon>
        <taxon>Clostridiaceae</taxon>
        <taxon>Clostridium</taxon>
    </lineage>
</organism>
<keyword evidence="1" id="KW-0614">Plasmid</keyword>
<dbReference type="Proteomes" id="UP000070260">
    <property type="component" value="Plasmid pJFP838A"/>
</dbReference>
<name>A0A140GRR6_CLOPF</name>
<reference evidence="1 2" key="1">
    <citation type="journal article" date="2016" name="PLoS ONE">
        <title>Plasmid Characterization and Chromosome Analysis of Two netF+ Clostridium perfringens Isolates Associated with Foal and Canine Necrotizing Enteritis.</title>
        <authorList>
            <person name="Mehdizadeh Gohari I."/>
            <person name="Kropinski A.M."/>
            <person name="Weese S.J."/>
            <person name="Parreira V.R."/>
            <person name="Whitehead A.E."/>
            <person name="Boerlin P."/>
            <person name="Prescott J.F."/>
        </authorList>
    </citation>
    <scope>NUCLEOTIDE SEQUENCE [LARGE SCALE GENOMIC DNA]</scope>
    <source>
        <strain evidence="1 2">JP838</strain>
        <plasmid evidence="2">Plasmid pJFP838A</plasmid>
    </source>
</reference>
<dbReference type="RefSeq" id="WP_162485275.1">
    <property type="nucleotide sequence ID" value="NZ_CATNZX010000014.1"/>
</dbReference>
<dbReference type="EMBL" id="CP013615">
    <property type="protein sequence ID" value="AMN31225.1"/>
    <property type="molecule type" value="Genomic_DNA"/>
</dbReference>
<dbReference type="AlphaFoldDB" id="A0A140GRR6"/>
<geneLocation type="plasmid" evidence="1 2">
    <name>pJFP838A</name>
</geneLocation>
<evidence type="ECO:0000313" key="2">
    <source>
        <dbReference type="Proteomes" id="UP000070260"/>
    </source>
</evidence>